<feature type="compositionally biased region" description="Polar residues" evidence="2">
    <location>
        <begin position="190"/>
        <end position="202"/>
    </location>
</feature>
<dbReference type="PANTHER" id="PTHR19959">
    <property type="entry name" value="KINESIN LIGHT CHAIN"/>
    <property type="match status" value="1"/>
</dbReference>
<dbReference type="KEGG" id="bfo:118426748"/>
<evidence type="ECO:0000256" key="2">
    <source>
        <dbReference type="SAM" id="MobiDB-lite"/>
    </source>
</evidence>
<feature type="repeat" description="TPR" evidence="1">
    <location>
        <begin position="1560"/>
        <end position="1593"/>
    </location>
</feature>
<gene>
    <name evidence="4 5" type="primary">LOC118426748</name>
</gene>
<feature type="region of interest" description="Disordered" evidence="2">
    <location>
        <begin position="560"/>
        <end position="582"/>
    </location>
</feature>
<dbReference type="Pfam" id="PF13374">
    <property type="entry name" value="TPR_10"/>
    <property type="match status" value="2"/>
</dbReference>
<dbReference type="Pfam" id="PF13424">
    <property type="entry name" value="TPR_12"/>
    <property type="match status" value="3"/>
</dbReference>
<dbReference type="Gene3D" id="1.25.40.10">
    <property type="entry name" value="Tetratricopeptide repeat domain"/>
    <property type="match status" value="3"/>
</dbReference>
<dbReference type="Proteomes" id="UP000001554">
    <property type="component" value="Chromosome 11"/>
</dbReference>
<dbReference type="OrthoDB" id="10260758at2759"/>
<feature type="compositionally biased region" description="Polar residues" evidence="2">
    <location>
        <begin position="561"/>
        <end position="574"/>
    </location>
</feature>
<dbReference type="PROSITE" id="PS50293">
    <property type="entry name" value="TPR_REGION"/>
    <property type="match status" value="1"/>
</dbReference>
<evidence type="ECO:0000313" key="5">
    <source>
        <dbReference type="RefSeq" id="XP_035692195.1"/>
    </source>
</evidence>
<reference evidence="4 5" key="2">
    <citation type="submission" date="2025-04" db="UniProtKB">
        <authorList>
            <consortium name="RefSeq"/>
        </authorList>
    </citation>
    <scope>IDENTIFICATION</scope>
    <source>
        <strain evidence="4 5">S238N-H82</strain>
        <tissue evidence="4 5">Testes</tissue>
    </source>
</reference>
<dbReference type="InterPro" id="IPR019734">
    <property type="entry name" value="TPR_rpt"/>
</dbReference>
<protein>
    <submittedName>
        <fullName evidence="4 5">Uncharacterized protein LOC118426748</fullName>
    </submittedName>
</protein>
<accession>A0A9J7N6W1</accession>
<evidence type="ECO:0000313" key="3">
    <source>
        <dbReference type="Proteomes" id="UP000001554"/>
    </source>
</evidence>
<dbReference type="GeneID" id="118426748"/>
<evidence type="ECO:0000256" key="1">
    <source>
        <dbReference type="PROSITE-ProRule" id="PRU00339"/>
    </source>
</evidence>
<organism evidence="3 4">
    <name type="scientific">Branchiostoma floridae</name>
    <name type="common">Florida lancelet</name>
    <name type="synonym">Amphioxus</name>
    <dbReference type="NCBI Taxonomy" id="7739"/>
    <lineage>
        <taxon>Eukaryota</taxon>
        <taxon>Metazoa</taxon>
        <taxon>Chordata</taxon>
        <taxon>Cephalochordata</taxon>
        <taxon>Leptocardii</taxon>
        <taxon>Amphioxiformes</taxon>
        <taxon>Branchiostomatidae</taxon>
        <taxon>Branchiostoma</taxon>
    </lineage>
</organism>
<dbReference type="SMART" id="SM00028">
    <property type="entry name" value="TPR"/>
    <property type="match status" value="10"/>
</dbReference>
<feature type="repeat" description="TPR" evidence="1">
    <location>
        <begin position="1520"/>
        <end position="1553"/>
    </location>
</feature>
<dbReference type="PROSITE" id="PS50005">
    <property type="entry name" value="TPR"/>
    <property type="match status" value="3"/>
</dbReference>
<reference evidence="3" key="1">
    <citation type="journal article" date="2020" name="Nat. Ecol. Evol.">
        <title>Deeply conserved synteny resolves early events in vertebrate evolution.</title>
        <authorList>
            <person name="Simakov O."/>
            <person name="Marletaz F."/>
            <person name="Yue J.X."/>
            <person name="O'Connell B."/>
            <person name="Jenkins J."/>
            <person name="Brandt A."/>
            <person name="Calef R."/>
            <person name="Tung C.H."/>
            <person name="Huang T.K."/>
            <person name="Schmutz J."/>
            <person name="Satoh N."/>
            <person name="Yu J.K."/>
            <person name="Putnam N.H."/>
            <person name="Green R.E."/>
            <person name="Rokhsar D.S."/>
        </authorList>
    </citation>
    <scope>NUCLEOTIDE SEQUENCE [LARGE SCALE GENOMIC DNA]</scope>
    <source>
        <strain evidence="3">S238N-H82</strain>
    </source>
</reference>
<dbReference type="InterPro" id="IPR011990">
    <property type="entry name" value="TPR-like_helical_dom_sf"/>
</dbReference>
<feature type="region of interest" description="Disordered" evidence="2">
    <location>
        <begin position="146"/>
        <end position="215"/>
    </location>
</feature>
<keyword evidence="3" id="KW-1185">Reference proteome</keyword>
<name>A0A9J7N6W1_BRAFL</name>
<sequence length="1962" mass="218868">MRSPHMSFLNHVKQRSIPTSHLNCYNIPADYKASLLFGLGNCVISGYDKHSYSLTMNAVYPSHNMEPCRVGTAIDRCQNGDFDMLAQGNEQSEDTRKLQQGVSTIVQIGNYSKTEGENTSANLNNGETTVTDHHDECIIHREDANRPICPTSSDQISISPDSGNETDQAADSRDNDTPLHTFLSEANYKDMQSGQKHTSNSDVGRAVENSESTNNKPIVHGQGQVLPSAQPNSCVANDSYCNNCPTLQEASVDTSNVEAGAEEQATTCLHLASWSETKTTKRSDAGTLEVAQHAIGYNIQVSSRDPASFSLSTSELEQGNCDIVIDRPKEVVIHDQEEVKNSSCVQLGNNNVCSSGGTEECTSSALVPSSGAIARHPRFIIREPESVVVYSKKGIDNCENVQIGNNNLMDLERKVLPQNEGIMEICFKAGINPRKKEDIRAKLQDPGIQDRLATLIAERCSVDCTVESVEEGCILLKIKVATEADRLQLIRKARDGTLQQILIETFLPEFAEKGIDVPINLAIGVRNPSQEMVHELEQAVASSRDENVVVIKIRGGAATDEQAQLHQGQIGSPKQSDEKAVSVEGQEDVQMEDFGGPSSAQIAAARVDGTSASTTSQQPRPIKDLPVAHLDSMSVSAGDVGGGCEKTGEQEARLHHGHPEKIKEQDSIVKSKSVSPRKSGIQRAKTKLTCVVKEFCVLDKILATGFNLDVVERGYGQILINAISSEDEVLECEALKSLGDLYLQKAKMNNHKAKSFNKACGLYTEVLQCCSSRQENEAIEHRIKYAEKCTKLVYCQSTMESDDEILDVSTELCELERKTWLKGYGLAPLIEAYTKYFVTAVVSRKRSQKVESLKSLGDLYLERGQVGEDETAFTKAGGLYRAALRCCEDSDGRETLEHRIKYAEKIKQAGVKKRQDRRLSRNWRVTSTFRSYPITSQATSDVIDQTNRQGMEVALTNTSYTELLQEGCWALKTGDLDRAELVFAAALKAIHMKDPNIDQYKKEAEILCKLSDVYLERGIQSEDGGDFTKAAALCNSALVRAMTEDRAGIKQAILRTSQMFVEHVLGIKQAVAIGDTEKHKLTLTESRRQVEDEMNRIELEINPYKLDDNDPKIREVEKERGKAIMTLFQTIAQQRKMFLAGLVDECVEVMGPPPCKYALIGLGSLATGLVTPYSDLEFAILIEEETEGNIKYFRNLTHYLHLKVIDLGETILPAMGIKSLNDFYSNDPLDNWFYDSVTPHGFAFDGAMPNACKTPLVRGITIELIHTPRMMTKIIEDDLTLHSKKGYSLASILGNVCLITGEQDLVDAYFTLWTREMYELQACHILAEGTNLVMFKRTSHPLDAKKEIYLFPTLAVSCWALLCGIQPTTIWETIQKMHMKGVINTENTHHLMVMVSISAEVKLRTFMNNRGQTENMPALFSMDADTDIGEKLNELFYYSTTKQLMRYYNTATPLKGFISQITKIKPPAIGPSILFDNSSTLQAEVYTRLCDYEKAKTCITWSLWDDGSKLGREKEHINLANSLINLGTIWWNLGDYRKAISCYEKSLQMKRENTVDPVIATLLNNLGVIWSELGDVKMAVNYFEQSLQMKWSICGKHATHPDIAKSLNNLGTTWSSLGDHIQAAVYYEQSLRMMQSIYGKNTANADIATSLYNLGDTWWCLRDYRRAINYQEQSLQMERAIYGENTAHPRIAMSLTNLGTTWSSLCDYRKAVSYHELSLQMKRNIYGENTAHPDIAMSLTILGTTWRRLGDVGKAVYYFEKAISFDPYWSQQMMQSIYGEDTAHPDIAMSLTNLGTTWSSLGDHRKAISYHELSLQMKRNIYGDNTAHPDIVNVLIILGNACSQLGDHRKAISCYEQSLQIGQSIYGKNTAHPDIAKALENLVITCSHIGEHRKAIAYREQFLKMMQSMYGKFKNLGNASSHLGDQRKDVISYEELLQISQSIYGESTAHLDMSLTNLDHLE</sequence>
<dbReference type="SUPFAM" id="SSF48452">
    <property type="entry name" value="TPR-like"/>
    <property type="match status" value="2"/>
</dbReference>
<dbReference type="RefSeq" id="XP_035692195.1">
    <property type="nucleotide sequence ID" value="XM_035836302.1"/>
</dbReference>
<keyword evidence="1" id="KW-0802">TPR repeat</keyword>
<proteinExistence type="predicted"/>
<dbReference type="RefSeq" id="XP_035692194.1">
    <property type="nucleotide sequence ID" value="XM_035836301.1"/>
</dbReference>
<feature type="repeat" description="TPR" evidence="1">
    <location>
        <begin position="1736"/>
        <end position="1769"/>
    </location>
</feature>
<feature type="compositionally biased region" description="Polar residues" evidence="2">
    <location>
        <begin position="150"/>
        <end position="169"/>
    </location>
</feature>
<evidence type="ECO:0000313" key="4">
    <source>
        <dbReference type="RefSeq" id="XP_035692194.1"/>
    </source>
</evidence>
<dbReference type="PANTHER" id="PTHR19959:SF119">
    <property type="entry name" value="FUNGAL LIPASE-LIKE DOMAIN-CONTAINING PROTEIN"/>
    <property type="match status" value="1"/>
</dbReference>